<dbReference type="EMBL" id="JAFBBU010000001">
    <property type="protein sequence ID" value="MBM7472907.1"/>
    <property type="molecule type" value="Genomic_DNA"/>
</dbReference>
<keyword evidence="6" id="KW-1185">Reference proteome</keyword>
<dbReference type="PANTHER" id="PTHR30036">
    <property type="entry name" value="D-XYLOSE-BINDING PERIPLASMIC PROTEIN"/>
    <property type="match status" value="1"/>
</dbReference>
<dbReference type="CDD" id="cd01536">
    <property type="entry name" value="PBP1_ABC_sugar_binding-like"/>
    <property type="match status" value="1"/>
</dbReference>
<reference evidence="5 6" key="1">
    <citation type="submission" date="2021-01" db="EMBL/GenBank/DDBJ databases">
        <title>Sequencing the genomes of 1000 actinobacteria strains.</title>
        <authorList>
            <person name="Klenk H.-P."/>
        </authorList>
    </citation>
    <scope>NUCLEOTIDE SEQUENCE [LARGE SCALE GENOMIC DNA]</scope>
    <source>
        <strain evidence="5 6">DSM 13057</strain>
    </source>
</reference>
<dbReference type="Gene3D" id="3.40.50.2300">
    <property type="match status" value="2"/>
</dbReference>
<evidence type="ECO:0000313" key="5">
    <source>
        <dbReference type="EMBL" id="MBM7472907.1"/>
    </source>
</evidence>
<dbReference type="Proteomes" id="UP000776164">
    <property type="component" value="Unassembled WGS sequence"/>
</dbReference>
<dbReference type="Pfam" id="PF13407">
    <property type="entry name" value="Peripla_BP_4"/>
    <property type="match status" value="1"/>
</dbReference>
<feature type="chain" id="PRO_5047447176" evidence="3">
    <location>
        <begin position="31"/>
        <end position="344"/>
    </location>
</feature>
<protein>
    <submittedName>
        <fullName evidence="5">ABC-type sugar transport system substrate-binding protein</fullName>
    </submittedName>
</protein>
<organism evidence="5 6">
    <name type="scientific">Subtercola frigoramans</name>
    <dbReference type="NCBI Taxonomy" id="120298"/>
    <lineage>
        <taxon>Bacteria</taxon>
        <taxon>Bacillati</taxon>
        <taxon>Actinomycetota</taxon>
        <taxon>Actinomycetes</taxon>
        <taxon>Micrococcales</taxon>
        <taxon>Microbacteriaceae</taxon>
        <taxon>Subtercola</taxon>
    </lineage>
</organism>
<comment type="caution">
    <text evidence="5">The sequence shown here is derived from an EMBL/GenBank/DDBJ whole genome shotgun (WGS) entry which is preliminary data.</text>
</comment>
<accession>A0ABS2L764</accession>
<name>A0ABS2L764_9MICO</name>
<dbReference type="InterPro" id="IPR028082">
    <property type="entry name" value="Peripla_BP_I"/>
</dbReference>
<dbReference type="SUPFAM" id="SSF53822">
    <property type="entry name" value="Periplasmic binding protein-like I"/>
    <property type="match status" value="1"/>
</dbReference>
<proteinExistence type="inferred from homology"/>
<dbReference type="PROSITE" id="PS51257">
    <property type="entry name" value="PROKAR_LIPOPROTEIN"/>
    <property type="match status" value="1"/>
</dbReference>
<dbReference type="InterPro" id="IPR025997">
    <property type="entry name" value="SBP_2_dom"/>
</dbReference>
<gene>
    <name evidence="5" type="ORF">JOE66_002541</name>
</gene>
<evidence type="ECO:0000259" key="4">
    <source>
        <dbReference type="Pfam" id="PF13407"/>
    </source>
</evidence>
<dbReference type="InterPro" id="IPR050555">
    <property type="entry name" value="Bact_Solute-Bind_Prot2"/>
</dbReference>
<feature type="signal peptide" evidence="3">
    <location>
        <begin position="1"/>
        <end position="30"/>
    </location>
</feature>
<dbReference type="RefSeq" id="WP_205109983.1">
    <property type="nucleotide sequence ID" value="NZ_BAAAHT010000015.1"/>
</dbReference>
<evidence type="ECO:0000256" key="2">
    <source>
        <dbReference type="ARBA" id="ARBA00007639"/>
    </source>
</evidence>
<evidence type="ECO:0000256" key="3">
    <source>
        <dbReference type="SAM" id="SignalP"/>
    </source>
</evidence>
<evidence type="ECO:0000256" key="1">
    <source>
        <dbReference type="ARBA" id="ARBA00004196"/>
    </source>
</evidence>
<keyword evidence="5" id="KW-0813">Transport</keyword>
<feature type="domain" description="Periplasmic binding protein" evidence="4">
    <location>
        <begin position="56"/>
        <end position="303"/>
    </location>
</feature>
<comment type="subcellular location">
    <subcellularLocation>
        <location evidence="1">Cell envelope</location>
    </subcellularLocation>
</comment>
<evidence type="ECO:0000313" key="6">
    <source>
        <dbReference type="Proteomes" id="UP000776164"/>
    </source>
</evidence>
<keyword evidence="5" id="KW-0762">Sugar transport</keyword>
<dbReference type="PANTHER" id="PTHR30036:SF7">
    <property type="entry name" value="ABC TRANSPORTER PERIPLASMIC-BINDING PROTEIN YPHF"/>
    <property type="match status" value="1"/>
</dbReference>
<keyword evidence="3" id="KW-0732">Signal</keyword>
<sequence length="344" mass="36368">MFRTNRRLQVGSLAAIFAASALVLSGCASGATPSSGATTIAYSVESLDEGQSNVVSQMKLRVNELNKAGANITLDVFGADNKVDRQNNDIESIVTRKTQALLLTAVDPAGSLSAAQAAHDAGVKVIDVRGTLGKDKIDAVYDGLNEELIGQVLEDHTRQYLKDNPTAVLKFGLIKGGETFTSTHVRVEGIKKLAAEMPDRVQILAEDYGDWTTDKAASLMEDWSVRYPDMNALATSSDEMTLGTVNVLKSKGNLDKFFIVSVNGSDNGLKMLDAKEINATVGIDFGEYGAGLIDAAIAAIKGEVKDGQAYTTGADKVTVLVDSSNLADFEAKKKAEDAAAAALK</sequence>
<comment type="similarity">
    <text evidence="2">Belongs to the bacterial solute-binding protein 2 family.</text>
</comment>